<dbReference type="Proteomes" id="UP001595909">
    <property type="component" value="Unassembled WGS sequence"/>
</dbReference>
<evidence type="ECO:0000259" key="2">
    <source>
        <dbReference type="Pfam" id="PF19631"/>
    </source>
</evidence>
<gene>
    <name evidence="3" type="ORF">ACFPEL_15130</name>
</gene>
<protein>
    <submittedName>
        <fullName evidence="3">Trypco2 family protein</fullName>
    </submittedName>
</protein>
<reference evidence="4" key="1">
    <citation type="journal article" date="2019" name="Int. J. Syst. Evol. Microbiol.">
        <title>The Global Catalogue of Microorganisms (GCM) 10K type strain sequencing project: providing services to taxonomists for standard genome sequencing and annotation.</title>
        <authorList>
            <consortium name="The Broad Institute Genomics Platform"/>
            <consortium name="The Broad Institute Genome Sequencing Center for Infectious Disease"/>
            <person name="Wu L."/>
            <person name="Ma J."/>
        </authorList>
    </citation>
    <scope>NUCLEOTIDE SEQUENCE [LARGE SCALE GENOMIC DNA]</scope>
    <source>
        <strain evidence="4">CCUG 50347</strain>
    </source>
</reference>
<evidence type="ECO:0000256" key="1">
    <source>
        <dbReference type="SAM" id="MobiDB-lite"/>
    </source>
</evidence>
<dbReference type="InterPro" id="IPR045608">
    <property type="entry name" value="Trypco2"/>
</dbReference>
<name>A0ABV9RHZ1_9PSEU</name>
<dbReference type="EMBL" id="JBHSIM010000033">
    <property type="protein sequence ID" value="MFC4833746.1"/>
    <property type="molecule type" value="Genomic_DNA"/>
</dbReference>
<keyword evidence="4" id="KW-1185">Reference proteome</keyword>
<accession>A0ABV9RHZ1</accession>
<comment type="caution">
    <text evidence="3">The sequence shown here is derived from an EMBL/GenBank/DDBJ whole genome shotgun (WGS) entry which is preliminary data.</text>
</comment>
<evidence type="ECO:0000313" key="3">
    <source>
        <dbReference type="EMBL" id="MFC4833746.1"/>
    </source>
</evidence>
<sequence length="130" mass="14143">MLLALRRDLVAARGRRDEGYGLGVREVEIELAVEVHRRRDTQGSVGAKWFVLSGEVSGGGERERTDTHRIRLTLGPVADEGEAEEDTGTDASISVVGPAIAGTLPEGDESDQRGQDQRGQDQRRPGRPVR</sequence>
<feature type="region of interest" description="Disordered" evidence="1">
    <location>
        <begin position="56"/>
        <end position="130"/>
    </location>
</feature>
<feature type="compositionally biased region" description="Acidic residues" evidence="1">
    <location>
        <begin position="79"/>
        <end position="88"/>
    </location>
</feature>
<feature type="domain" description="Trypsin-co-occurring" evidence="2">
    <location>
        <begin position="4"/>
        <end position="76"/>
    </location>
</feature>
<dbReference type="Pfam" id="PF19631">
    <property type="entry name" value="Trypco2"/>
    <property type="match status" value="1"/>
</dbReference>
<proteinExistence type="predicted"/>
<organism evidence="3 4">
    <name type="scientific">Actinomycetospora chibensis</name>
    <dbReference type="NCBI Taxonomy" id="663606"/>
    <lineage>
        <taxon>Bacteria</taxon>
        <taxon>Bacillati</taxon>
        <taxon>Actinomycetota</taxon>
        <taxon>Actinomycetes</taxon>
        <taxon>Pseudonocardiales</taxon>
        <taxon>Pseudonocardiaceae</taxon>
        <taxon>Actinomycetospora</taxon>
    </lineage>
</organism>
<feature type="compositionally biased region" description="Basic and acidic residues" evidence="1">
    <location>
        <begin position="60"/>
        <end position="69"/>
    </location>
</feature>
<evidence type="ECO:0000313" key="4">
    <source>
        <dbReference type="Proteomes" id="UP001595909"/>
    </source>
</evidence>
<feature type="compositionally biased region" description="Basic and acidic residues" evidence="1">
    <location>
        <begin position="110"/>
        <end position="124"/>
    </location>
</feature>
<dbReference type="RefSeq" id="WP_274190930.1">
    <property type="nucleotide sequence ID" value="NZ_BAABHN010000033.1"/>
</dbReference>